<sequence length="662" mass="74049">MLKSEDKQLGKETSEQDVVNTVLVAAHGNSSQNQESTGNISSMIPSVSSVPVPLPQNQIGANQSQFVPFSSTPQQHQYFPQTFRSSNNKGRGGRGSYYPKGPCDICGRSNHSTNYCYYRPNNMPFDVSNSQWRGYTNFAQSFPWNPMMPGVPQYTMPLYQGYPTQPSRFPTQNFCGYRFSGDFRFPSGPALPMQHSQSISQMPSPQHLTHQPAFAGFTESFGMPSSFSGPSGNCYMQQTPSASSVVYNADSYNSTASQPWYFDSGATNHITNNLQNLNLEHSQPKNVNEGVLVGNGNTLQVTHTGKGLLPTPATVFNLSHILHTPHITHNLLSVHQFAKDNQCLLIFDSNGLVIQDKYTHQVLYKGPCHRGLYPILNHSKAASATALLSQSSSAELWHRRLGHPSTPLFTSLIKQFSLPIGTSTLVECSSCRMAKSHKLPFPVSITHTTAPFQLVHMVVWGPSPVASNKGFKYYLLVIDDFSRYTWLFPMHYKSEVKYKISSFKAYVQTQFGTCVKTVRSDNGGEFLNHFLLHLFLSSGVIHQTTCPHAPEQNGLVERKHRHLIETTITLLLQASLPVSFWLEGLTNAVYLVNRLPHTSLHFQVPYVLLFKTSPNYLNLKPFGCCCYPWLKPYVAHKLLPRSTPCVFLGYCDNTKGFRCYDP</sequence>
<dbReference type="Proteomes" id="UP001062846">
    <property type="component" value="Chromosome 1"/>
</dbReference>
<organism evidence="1 2">
    <name type="scientific">Rhododendron molle</name>
    <name type="common">Chinese azalea</name>
    <name type="synonym">Azalea mollis</name>
    <dbReference type="NCBI Taxonomy" id="49168"/>
    <lineage>
        <taxon>Eukaryota</taxon>
        <taxon>Viridiplantae</taxon>
        <taxon>Streptophyta</taxon>
        <taxon>Embryophyta</taxon>
        <taxon>Tracheophyta</taxon>
        <taxon>Spermatophyta</taxon>
        <taxon>Magnoliopsida</taxon>
        <taxon>eudicotyledons</taxon>
        <taxon>Gunneridae</taxon>
        <taxon>Pentapetalae</taxon>
        <taxon>asterids</taxon>
        <taxon>Ericales</taxon>
        <taxon>Ericaceae</taxon>
        <taxon>Ericoideae</taxon>
        <taxon>Rhodoreae</taxon>
        <taxon>Rhododendron</taxon>
    </lineage>
</organism>
<keyword evidence="2" id="KW-1185">Reference proteome</keyword>
<evidence type="ECO:0000313" key="2">
    <source>
        <dbReference type="Proteomes" id="UP001062846"/>
    </source>
</evidence>
<proteinExistence type="predicted"/>
<dbReference type="EMBL" id="CM046388">
    <property type="protein sequence ID" value="KAI8573602.1"/>
    <property type="molecule type" value="Genomic_DNA"/>
</dbReference>
<reference evidence="1" key="1">
    <citation type="submission" date="2022-02" db="EMBL/GenBank/DDBJ databases">
        <title>Plant Genome Project.</title>
        <authorList>
            <person name="Zhang R.-G."/>
        </authorList>
    </citation>
    <scope>NUCLEOTIDE SEQUENCE</scope>
    <source>
        <strain evidence="1">AT1</strain>
    </source>
</reference>
<name>A0ACC0Q8Q1_RHOML</name>
<comment type="caution">
    <text evidence="1">The sequence shown here is derived from an EMBL/GenBank/DDBJ whole genome shotgun (WGS) entry which is preliminary data.</text>
</comment>
<evidence type="ECO:0000313" key="1">
    <source>
        <dbReference type="EMBL" id="KAI8573602.1"/>
    </source>
</evidence>
<protein>
    <submittedName>
        <fullName evidence="1">Uncharacterized protein</fullName>
    </submittedName>
</protein>
<gene>
    <name evidence="1" type="ORF">RHMOL_Rhmol01G0289900</name>
</gene>
<accession>A0ACC0Q8Q1</accession>